<evidence type="ECO:0000256" key="2">
    <source>
        <dbReference type="ARBA" id="ARBA00010077"/>
    </source>
</evidence>
<evidence type="ECO:0000256" key="1">
    <source>
        <dbReference type="ARBA" id="ARBA00004123"/>
    </source>
</evidence>
<keyword evidence="4 5" id="KW-0539">Nucleus</keyword>
<keyword evidence="8" id="KW-1185">Reference proteome</keyword>
<gene>
    <name evidence="7" type="ORF">CYME_CMS476C</name>
</gene>
<comment type="subcellular location">
    <subcellularLocation>
        <location evidence="1 5">Nucleus</location>
    </subcellularLocation>
</comment>
<dbReference type="GO" id="GO:0042254">
    <property type="term" value="P:ribosome biogenesis"/>
    <property type="evidence" value="ECO:0007669"/>
    <property type="project" value="UniProtKB-KW"/>
</dbReference>
<reference evidence="7 8" key="1">
    <citation type="journal article" date="2004" name="Nature">
        <title>Genome sequence of the ultrasmall unicellular red alga Cyanidioschyzon merolae 10D.</title>
        <authorList>
            <person name="Matsuzaki M."/>
            <person name="Misumi O."/>
            <person name="Shin-i T."/>
            <person name="Maruyama S."/>
            <person name="Takahara M."/>
            <person name="Miyagishima S."/>
            <person name="Mori T."/>
            <person name="Nishida K."/>
            <person name="Yagisawa F."/>
            <person name="Nishida K."/>
            <person name="Yoshida Y."/>
            <person name="Nishimura Y."/>
            <person name="Nakao S."/>
            <person name="Kobayashi T."/>
            <person name="Momoyama Y."/>
            <person name="Higashiyama T."/>
            <person name="Minoda A."/>
            <person name="Sano M."/>
            <person name="Nomoto H."/>
            <person name="Oishi K."/>
            <person name="Hayashi H."/>
            <person name="Ohta F."/>
            <person name="Nishizaka S."/>
            <person name="Haga S."/>
            <person name="Miura S."/>
            <person name="Morishita T."/>
            <person name="Kabeya Y."/>
            <person name="Terasawa K."/>
            <person name="Suzuki Y."/>
            <person name="Ishii Y."/>
            <person name="Asakawa S."/>
            <person name="Takano H."/>
            <person name="Ohta N."/>
            <person name="Kuroiwa H."/>
            <person name="Tanaka K."/>
            <person name="Shimizu N."/>
            <person name="Sugano S."/>
            <person name="Sato N."/>
            <person name="Nozaki H."/>
            <person name="Ogasawara N."/>
            <person name="Kohara Y."/>
            <person name="Kuroiwa T."/>
        </authorList>
    </citation>
    <scope>NUCLEOTIDE SEQUENCE [LARGE SCALE GENOMIC DNA]</scope>
    <source>
        <strain evidence="7 8">10D</strain>
    </source>
</reference>
<dbReference type="InterPro" id="IPR007023">
    <property type="entry name" value="Ribosom_reg"/>
</dbReference>
<dbReference type="GO" id="GO:0005634">
    <property type="term" value="C:nucleus"/>
    <property type="evidence" value="ECO:0007669"/>
    <property type="project" value="UniProtKB-SubCell"/>
</dbReference>
<dbReference type="Proteomes" id="UP000007014">
    <property type="component" value="Chromosome 19"/>
</dbReference>
<dbReference type="Pfam" id="PF04939">
    <property type="entry name" value="RRS1"/>
    <property type="match status" value="1"/>
</dbReference>
<dbReference type="OrthoDB" id="28455at2759"/>
<dbReference type="HOGENOM" id="CLU_065163_1_0_1"/>
<dbReference type="EMBL" id="AP006501">
    <property type="protein sequence ID" value="BAM83021.1"/>
    <property type="molecule type" value="Genomic_DNA"/>
</dbReference>
<evidence type="ECO:0000256" key="3">
    <source>
        <dbReference type="ARBA" id="ARBA00022517"/>
    </source>
</evidence>
<reference evidence="7 8" key="2">
    <citation type="journal article" date="2007" name="BMC Biol.">
        <title>A 100%-complete sequence reveals unusually simple genomic features in the hot-spring red alga Cyanidioschyzon merolae.</title>
        <authorList>
            <person name="Nozaki H."/>
            <person name="Takano H."/>
            <person name="Misumi O."/>
            <person name="Terasawa K."/>
            <person name="Matsuzaki M."/>
            <person name="Maruyama S."/>
            <person name="Nishida K."/>
            <person name="Yagisawa F."/>
            <person name="Yoshida Y."/>
            <person name="Fujiwara T."/>
            <person name="Takio S."/>
            <person name="Tamura K."/>
            <person name="Chung S.J."/>
            <person name="Nakamura S."/>
            <person name="Kuroiwa H."/>
            <person name="Tanaka K."/>
            <person name="Sato N."/>
            <person name="Kuroiwa T."/>
        </authorList>
    </citation>
    <scope>NUCLEOTIDE SEQUENCE [LARGE SCALE GENOMIC DNA]</scope>
    <source>
        <strain evidence="7 8">10D</strain>
    </source>
</reference>
<dbReference type="GeneID" id="16997562"/>
<dbReference type="Gramene" id="CMS476CT">
    <property type="protein sequence ID" value="CMS476CT"/>
    <property type="gene ID" value="CMS476C"/>
</dbReference>
<keyword evidence="3 5" id="KW-0690">Ribosome biogenesis</keyword>
<evidence type="ECO:0000313" key="8">
    <source>
        <dbReference type="Proteomes" id="UP000007014"/>
    </source>
</evidence>
<evidence type="ECO:0000313" key="7">
    <source>
        <dbReference type="EMBL" id="BAM83021.1"/>
    </source>
</evidence>
<evidence type="ECO:0000256" key="4">
    <source>
        <dbReference type="ARBA" id="ARBA00023242"/>
    </source>
</evidence>
<dbReference type="KEGG" id="cme:CYME_CMS476C"/>
<sequence>MEASSIQVDLGHLKVIDNRAVEEQSDIDARASTAVQRLVDELFQLPPDTAATEQVGFGRVVRLPAPIERLPREKPLPKREQLQTRWERFAQAKGIQRHKRERFVWDETSQSWRPRHGGGKARPSIHSKATEWIIEDKEEGPPGRNPFRRRKGSPESRKAAAGPTASVKSTKATAKRDRVREAQQKLSERMKSAKDALDHQLSIAQRSTASMGAYDRRIDGERDHRQRGKSRAGELNTPSQYASERKRALQVADAVLQGIS</sequence>
<dbReference type="eggNOG" id="KOG1765">
    <property type="taxonomic scope" value="Eukaryota"/>
</dbReference>
<dbReference type="AlphaFoldDB" id="M1UX80"/>
<comment type="function">
    <text evidence="5">Involved in ribosomal large subunit assembly.</text>
</comment>
<feature type="region of interest" description="Disordered" evidence="6">
    <location>
        <begin position="109"/>
        <end position="128"/>
    </location>
</feature>
<feature type="compositionally biased region" description="Basic and acidic residues" evidence="6">
    <location>
        <begin position="174"/>
        <end position="198"/>
    </location>
</feature>
<name>M1UX80_CYAM1</name>
<dbReference type="RefSeq" id="XP_005539057.1">
    <property type="nucleotide sequence ID" value="XM_005539000.1"/>
</dbReference>
<comment type="similarity">
    <text evidence="2 5">Belongs to the RRS1 family.</text>
</comment>
<dbReference type="OMA" id="KMVYDEA"/>
<feature type="region of interest" description="Disordered" evidence="6">
    <location>
        <begin position="133"/>
        <end position="247"/>
    </location>
</feature>
<proteinExistence type="inferred from homology"/>
<protein>
    <recommendedName>
        <fullName evidence="5">Ribosome biogenesis regulatory protein</fullName>
    </recommendedName>
</protein>
<organism evidence="7 8">
    <name type="scientific">Cyanidioschyzon merolae (strain NIES-3377 / 10D)</name>
    <name type="common">Unicellular red alga</name>
    <dbReference type="NCBI Taxonomy" id="280699"/>
    <lineage>
        <taxon>Eukaryota</taxon>
        <taxon>Rhodophyta</taxon>
        <taxon>Bangiophyceae</taxon>
        <taxon>Cyanidiales</taxon>
        <taxon>Cyanidiaceae</taxon>
        <taxon>Cyanidioschyzon</taxon>
    </lineage>
</organism>
<feature type="compositionally biased region" description="Basic residues" evidence="6">
    <location>
        <begin position="113"/>
        <end position="125"/>
    </location>
</feature>
<feature type="compositionally biased region" description="Basic and acidic residues" evidence="6">
    <location>
        <begin position="214"/>
        <end position="224"/>
    </location>
</feature>
<evidence type="ECO:0000256" key="6">
    <source>
        <dbReference type="SAM" id="MobiDB-lite"/>
    </source>
</evidence>
<dbReference type="STRING" id="280699.M1UX80"/>
<accession>M1UX80</accession>
<evidence type="ECO:0000256" key="5">
    <source>
        <dbReference type="RuleBase" id="RU364132"/>
    </source>
</evidence>